<comment type="caution">
    <text evidence="1">The sequence shown here is derived from an EMBL/GenBank/DDBJ whole genome shotgun (WGS) entry which is preliminary data.</text>
</comment>
<gene>
    <name evidence="1" type="ORF">DJ90_1948</name>
</gene>
<dbReference type="PATRIC" id="fig|44252.3.peg.147"/>
<dbReference type="GeneID" id="77008193"/>
<sequence length="252" mass="28180">MKAIKLLISGIACLIFLTGCNEFYQPVAKDTVMIKKINQVMPENKLEYPGTLSEDTVKTLSVDAVNRLLKTNLLVEDINLEVSASDLQEIKSMLYSIIGDTSADPLVRYKTELNAIPNGIYRVIITNPHNPYIQYTVALNSKDGDILEINNYARTEYSPGKGSEPDKDEAIFTAKQFLKRLSDVNPDELELGKDSFFWGATNDATLFFRDKKTKKTRYVVSVDSSTKEISGFSKGIMTVLSYSYLANLSQSD</sequence>
<evidence type="ECO:0000313" key="2">
    <source>
        <dbReference type="Proteomes" id="UP000029278"/>
    </source>
</evidence>
<dbReference type="Proteomes" id="UP000029278">
    <property type="component" value="Unassembled WGS sequence"/>
</dbReference>
<dbReference type="HOGENOM" id="CLU_1140868_0_0_9"/>
<name>A0A090ZPI9_PAEMA</name>
<keyword evidence="2" id="KW-1185">Reference proteome</keyword>
<dbReference type="EMBL" id="JMQA01000001">
    <property type="protein sequence ID" value="KFN12358.1"/>
    <property type="molecule type" value="Genomic_DNA"/>
</dbReference>
<protein>
    <submittedName>
        <fullName evidence="1">Putative lipoprotein</fullName>
    </submittedName>
</protein>
<reference evidence="1 2" key="1">
    <citation type="submission" date="2014-04" db="EMBL/GenBank/DDBJ databases">
        <authorList>
            <person name="Bishop-Lilly K.A."/>
            <person name="Broomall S.M."/>
            <person name="Chain P.S."/>
            <person name="Chertkov O."/>
            <person name="Coyne S.R."/>
            <person name="Daligault H.E."/>
            <person name="Davenport K.W."/>
            <person name="Erkkila T."/>
            <person name="Frey K.G."/>
            <person name="Gibbons H.S."/>
            <person name="Gu W."/>
            <person name="Jaissle J."/>
            <person name="Johnson S.L."/>
            <person name="Koroleva G.I."/>
            <person name="Ladner J.T."/>
            <person name="Lo C.-C."/>
            <person name="Minogue T.D."/>
            <person name="Munk C."/>
            <person name="Palacios G.F."/>
            <person name="Redden C.L."/>
            <person name="Rosenzweig C.N."/>
            <person name="Scholz M.B."/>
            <person name="Teshima H."/>
            <person name="Xu Y."/>
        </authorList>
    </citation>
    <scope>NUCLEOTIDE SEQUENCE [LARGE SCALE GENOMIC DNA]</scope>
    <source>
        <strain evidence="1 2">8244</strain>
    </source>
</reference>
<keyword evidence="1" id="KW-0449">Lipoprotein</keyword>
<dbReference type="RefSeq" id="WP_036624116.1">
    <property type="nucleotide sequence ID" value="NZ_BGML01000001.1"/>
</dbReference>
<dbReference type="PROSITE" id="PS51257">
    <property type="entry name" value="PROKAR_LIPOPROTEIN"/>
    <property type="match status" value="1"/>
</dbReference>
<dbReference type="AlphaFoldDB" id="A0A090ZPI9"/>
<organism evidence="1 2">
    <name type="scientific">Paenibacillus macerans</name>
    <name type="common">Bacillus macerans</name>
    <dbReference type="NCBI Taxonomy" id="44252"/>
    <lineage>
        <taxon>Bacteria</taxon>
        <taxon>Bacillati</taxon>
        <taxon>Bacillota</taxon>
        <taxon>Bacilli</taxon>
        <taxon>Bacillales</taxon>
        <taxon>Paenibacillaceae</taxon>
        <taxon>Paenibacillus</taxon>
    </lineage>
</organism>
<dbReference type="OrthoDB" id="2606457at2"/>
<accession>A0A090ZPI9</accession>
<evidence type="ECO:0000313" key="1">
    <source>
        <dbReference type="EMBL" id="KFN12358.1"/>
    </source>
</evidence>
<dbReference type="STRING" id="44252.DJ90_1948"/>
<proteinExistence type="predicted"/>